<evidence type="ECO:0000256" key="2">
    <source>
        <dbReference type="ARBA" id="ARBA00012962"/>
    </source>
</evidence>
<evidence type="ECO:0000256" key="8">
    <source>
        <dbReference type="HAMAP-Rule" id="MF_00222"/>
    </source>
</evidence>
<accession>A0ABR6ZP44</accession>
<feature type="binding site" evidence="8">
    <location>
        <position position="223"/>
    </location>
    <ligand>
        <name>NADP(+)</name>
        <dbReference type="ChEBI" id="CHEBI:58349"/>
    </ligand>
</feature>
<feature type="binding site" evidence="8">
    <location>
        <position position="225"/>
    </location>
    <ligand>
        <name>shikimate</name>
        <dbReference type="ChEBI" id="CHEBI:36208"/>
    </ligand>
</feature>
<dbReference type="Proteomes" id="UP000650424">
    <property type="component" value="Unassembled WGS sequence"/>
</dbReference>
<dbReference type="HAMAP" id="MF_00222">
    <property type="entry name" value="Shikimate_DH_AroE"/>
    <property type="match status" value="1"/>
</dbReference>
<evidence type="ECO:0000259" key="11">
    <source>
        <dbReference type="Pfam" id="PF18317"/>
    </source>
</evidence>
<dbReference type="NCBIfam" id="NF001310">
    <property type="entry name" value="PRK00258.1-2"/>
    <property type="match status" value="1"/>
</dbReference>
<dbReference type="InterPro" id="IPR046346">
    <property type="entry name" value="Aminoacid_DH-like_N_sf"/>
</dbReference>
<organism evidence="12 13">
    <name type="scientific">Undibacterium hunanense</name>
    <dbReference type="NCBI Taxonomy" id="2762292"/>
    <lineage>
        <taxon>Bacteria</taxon>
        <taxon>Pseudomonadati</taxon>
        <taxon>Pseudomonadota</taxon>
        <taxon>Betaproteobacteria</taxon>
        <taxon>Burkholderiales</taxon>
        <taxon>Oxalobacteraceae</taxon>
        <taxon>Undibacterium</taxon>
    </lineage>
</organism>
<evidence type="ECO:0000259" key="10">
    <source>
        <dbReference type="Pfam" id="PF08501"/>
    </source>
</evidence>
<feature type="binding site" evidence="8">
    <location>
        <position position="246"/>
    </location>
    <ligand>
        <name>NADP(+)</name>
        <dbReference type="ChEBI" id="CHEBI:58349"/>
    </ligand>
</feature>
<feature type="binding site" evidence="8">
    <location>
        <begin position="157"/>
        <end position="162"/>
    </location>
    <ligand>
        <name>NADP(+)</name>
        <dbReference type="ChEBI" id="CHEBI:58349"/>
    </ligand>
</feature>
<sequence length="283" mass="30159">MKTTDTRRDAYVVIGNPIAHSKSPAIHARFAELTVQHIDYQRLLAPLDGFAASVHDFINAGGKGANVTLPFKLEAFALADELSPRARVAGAVNTLKFESGRIYGDNTDGIGLVADIVRNAGVSLRGKRILLLGAGGAARGALLPLLQEQPARLLIANRTLAKAQDLLVQVQSLAGNCVLKARRFEECDQAVDVIINATSASLNDDVPPLSPALFTATTLAYDMMYAAAPTAFLRFAASHGAQCRDGLGMLVEQAAEAFALWRGLRPPSDLVLAEMRLAMQVNS</sequence>
<reference evidence="12 13" key="1">
    <citation type="submission" date="2020-08" db="EMBL/GenBank/DDBJ databases">
        <title>Novel species isolated from subtropical streams in China.</title>
        <authorList>
            <person name="Lu H."/>
        </authorList>
    </citation>
    <scope>NUCLEOTIDE SEQUENCE [LARGE SCALE GENOMIC DNA]</scope>
    <source>
        <strain evidence="12 13">CY18W</strain>
    </source>
</reference>
<protein>
    <recommendedName>
        <fullName evidence="2 8">Shikimate dehydrogenase (NADP(+))</fullName>
        <shortName evidence="8">SDH</shortName>
        <ecNumber evidence="2 8">1.1.1.25</ecNumber>
    </recommendedName>
</protein>
<dbReference type="Pfam" id="PF01488">
    <property type="entry name" value="Shikimate_DH"/>
    <property type="match status" value="1"/>
</dbReference>
<proteinExistence type="inferred from homology"/>
<keyword evidence="6 8" id="KW-0057">Aromatic amino acid biosynthesis</keyword>
<feature type="binding site" evidence="8">
    <location>
        <begin position="21"/>
        <end position="23"/>
    </location>
    <ligand>
        <name>shikimate</name>
        <dbReference type="ChEBI" id="CHEBI:36208"/>
    </ligand>
</feature>
<evidence type="ECO:0000256" key="5">
    <source>
        <dbReference type="ARBA" id="ARBA00023002"/>
    </source>
</evidence>
<keyword evidence="13" id="KW-1185">Reference proteome</keyword>
<dbReference type="RefSeq" id="WP_186946913.1">
    <property type="nucleotide sequence ID" value="NZ_JACOGF010000004.1"/>
</dbReference>
<feature type="active site" description="Proton acceptor" evidence="8">
    <location>
        <position position="72"/>
    </location>
</feature>
<dbReference type="Gene3D" id="3.40.50.10860">
    <property type="entry name" value="Leucine Dehydrogenase, chain A, domain 1"/>
    <property type="match status" value="1"/>
</dbReference>
<feature type="binding site" evidence="8">
    <location>
        <position position="108"/>
    </location>
    <ligand>
        <name>shikimate</name>
        <dbReference type="ChEBI" id="CHEBI:36208"/>
    </ligand>
</feature>
<dbReference type="SUPFAM" id="SSF51735">
    <property type="entry name" value="NAD(P)-binding Rossmann-fold domains"/>
    <property type="match status" value="1"/>
</dbReference>
<dbReference type="CDD" id="cd01065">
    <property type="entry name" value="NAD_bind_Shikimate_DH"/>
    <property type="match status" value="1"/>
</dbReference>
<evidence type="ECO:0000256" key="1">
    <source>
        <dbReference type="ARBA" id="ARBA00004871"/>
    </source>
</evidence>
<evidence type="ECO:0000256" key="4">
    <source>
        <dbReference type="ARBA" id="ARBA00022857"/>
    </source>
</evidence>
<dbReference type="Gene3D" id="3.40.50.720">
    <property type="entry name" value="NAD(P)-binding Rossmann-like Domain"/>
    <property type="match status" value="1"/>
</dbReference>
<comment type="similarity">
    <text evidence="8">Belongs to the shikimate dehydrogenase family.</text>
</comment>
<evidence type="ECO:0000313" key="12">
    <source>
        <dbReference type="EMBL" id="MBC3917661.1"/>
    </source>
</evidence>
<comment type="pathway">
    <text evidence="1 8">Metabolic intermediate biosynthesis; chorismate biosynthesis; chorismate from D-erythrose 4-phosphate and phosphoenolpyruvate: step 4/7.</text>
</comment>
<comment type="catalytic activity">
    <reaction evidence="7 8">
        <text>shikimate + NADP(+) = 3-dehydroshikimate + NADPH + H(+)</text>
        <dbReference type="Rhea" id="RHEA:17737"/>
        <dbReference type="ChEBI" id="CHEBI:15378"/>
        <dbReference type="ChEBI" id="CHEBI:16630"/>
        <dbReference type="ChEBI" id="CHEBI:36208"/>
        <dbReference type="ChEBI" id="CHEBI:57783"/>
        <dbReference type="ChEBI" id="CHEBI:58349"/>
        <dbReference type="EC" id="1.1.1.25"/>
    </reaction>
</comment>
<dbReference type="EC" id="1.1.1.25" evidence="2 8"/>
<evidence type="ECO:0000256" key="6">
    <source>
        <dbReference type="ARBA" id="ARBA00023141"/>
    </source>
</evidence>
<dbReference type="PANTHER" id="PTHR21089">
    <property type="entry name" value="SHIKIMATE DEHYDROGENASE"/>
    <property type="match status" value="1"/>
</dbReference>
<keyword evidence="4 8" id="KW-0521">NADP</keyword>
<dbReference type="InterPro" id="IPR011342">
    <property type="entry name" value="Shikimate_DH"/>
</dbReference>
<dbReference type="Pfam" id="PF18317">
    <property type="entry name" value="SDH_C"/>
    <property type="match status" value="1"/>
</dbReference>
<comment type="function">
    <text evidence="8">Involved in the biosynthesis of the chorismate, which leads to the biosynthesis of aromatic amino acids. Catalyzes the reversible NADPH linked reduction of 3-dehydroshikimate (DHSA) to yield shikimate (SA).</text>
</comment>
<dbReference type="InterPro" id="IPR036291">
    <property type="entry name" value="NAD(P)-bd_dom_sf"/>
</dbReference>
<feature type="binding site" evidence="8">
    <location>
        <position position="93"/>
    </location>
    <ligand>
        <name>shikimate</name>
        <dbReference type="ChEBI" id="CHEBI:36208"/>
    </ligand>
</feature>
<evidence type="ECO:0000259" key="9">
    <source>
        <dbReference type="Pfam" id="PF01488"/>
    </source>
</evidence>
<feature type="domain" description="Shikimate dehydrogenase substrate binding N-terminal" evidence="10">
    <location>
        <begin position="13"/>
        <end position="95"/>
    </location>
</feature>
<feature type="domain" description="Quinate/shikimate 5-dehydrogenase/glutamyl-tRNA reductase" evidence="9">
    <location>
        <begin position="123"/>
        <end position="201"/>
    </location>
</feature>
<dbReference type="InterPro" id="IPR022893">
    <property type="entry name" value="Shikimate_DH_fam"/>
</dbReference>
<keyword evidence="5 8" id="KW-0560">Oxidoreductase</keyword>
<dbReference type="Pfam" id="PF08501">
    <property type="entry name" value="Shikimate_dh_N"/>
    <property type="match status" value="1"/>
</dbReference>
<keyword evidence="3 8" id="KW-0028">Amino-acid biosynthesis</keyword>
<dbReference type="NCBIfam" id="TIGR00507">
    <property type="entry name" value="aroE"/>
    <property type="match status" value="1"/>
</dbReference>
<gene>
    <name evidence="8 12" type="primary">aroE</name>
    <name evidence="12" type="ORF">H8L32_09270</name>
</gene>
<feature type="binding site" evidence="8">
    <location>
        <begin position="133"/>
        <end position="137"/>
    </location>
    <ligand>
        <name>NADP(+)</name>
        <dbReference type="ChEBI" id="CHEBI:58349"/>
    </ligand>
</feature>
<dbReference type="SUPFAM" id="SSF53223">
    <property type="entry name" value="Aminoacid dehydrogenase-like, N-terminal domain"/>
    <property type="match status" value="1"/>
</dbReference>
<comment type="caution">
    <text evidence="8">Lacks conserved residue(s) required for the propagation of feature annotation.</text>
</comment>
<feature type="binding site" evidence="8">
    <location>
        <position position="253"/>
    </location>
    <ligand>
        <name>shikimate</name>
        <dbReference type="ChEBI" id="CHEBI:36208"/>
    </ligand>
</feature>
<evidence type="ECO:0000256" key="7">
    <source>
        <dbReference type="ARBA" id="ARBA00049442"/>
    </source>
</evidence>
<dbReference type="EMBL" id="JACOGF010000004">
    <property type="protein sequence ID" value="MBC3917661.1"/>
    <property type="molecule type" value="Genomic_DNA"/>
</dbReference>
<feature type="domain" description="SDH C-terminal" evidence="11">
    <location>
        <begin position="246"/>
        <end position="275"/>
    </location>
</feature>
<name>A0ABR6ZP44_9BURK</name>
<dbReference type="InterPro" id="IPR041121">
    <property type="entry name" value="SDH_C"/>
</dbReference>
<evidence type="ECO:0000256" key="3">
    <source>
        <dbReference type="ARBA" id="ARBA00022605"/>
    </source>
</evidence>
<dbReference type="PANTHER" id="PTHR21089:SF1">
    <property type="entry name" value="BIFUNCTIONAL 3-DEHYDROQUINATE DEHYDRATASE_SHIKIMATE DEHYDROGENASE, CHLOROPLASTIC"/>
    <property type="match status" value="1"/>
</dbReference>
<comment type="caution">
    <text evidence="12">The sequence shown here is derived from an EMBL/GenBank/DDBJ whole genome shotgun (WGS) entry which is preliminary data.</text>
</comment>
<comment type="subunit">
    <text evidence="8">Homodimer.</text>
</comment>
<feature type="binding site" evidence="8">
    <location>
        <position position="68"/>
    </location>
    <ligand>
        <name>shikimate</name>
        <dbReference type="ChEBI" id="CHEBI:36208"/>
    </ligand>
</feature>
<dbReference type="InterPro" id="IPR006151">
    <property type="entry name" value="Shikm_DH/Glu-tRNA_Rdtase"/>
</dbReference>
<evidence type="ECO:0000313" key="13">
    <source>
        <dbReference type="Proteomes" id="UP000650424"/>
    </source>
</evidence>
<dbReference type="GO" id="GO:0004764">
    <property type="term" value="F:shikimate 3-dehydrogenase (NADP+) activity"/>
    <property type="evidence" value="ECO:0007669"/>
    <property type="project" value="UniProtKB-EC"/>
</dbReference>
<dbReference type="InterPro" id="IPR013708">
    <property type="entry name" value="Shikimate_DH-bd_N"/>
</dbReference>